<dbReference type="NCBIfam" id="TIGR01845">
    <property type="entry name" value="outer_NodT"/>
    <property type="match status" value="1"/>
</dbReference>
<dbReference type="InterPro" id="IPR010131">
    <property type="entry name" value="MdtP/NodT-like"/>
</dbReference>
<accession>A0AAU7ESA9</accession>
<evidence type="ECO:0000256" key="4">
    <source>
        <dbReference type="ARBA" id="ARBA00022692"/>
    </source>
</evidence>
<dbReference type="AlphaFoldDB" id="A0AAU7ESA9"/>
<evidence type="ECO:0000256" key="6">
    <source>
        <dbReference type="ARBA" id="ARBA00023139"/>
    </source>
</evidence>
<name>A0AAU7ESA9_9PSED</name>
<dbReference type="GO" id="GO:0015562">
    <property type="term" value="F:efflux transmembrane transporter activity"/>
    <property type="evidence" value="ECO:0007669"/>
    <property type="project" value="InterPro"/>
</dbReference>
<dbReference type="GO" id="GO:0009279">
    <property type="term" value="C:cell outer membrane"/>
    <property type="evidence" value="ECO:0007669"/>
    <property type="project" value="UniProtKB-SubCell"/>
</dbReference>
<reference evidence="10" key="1">
    <citation type="submission" date="2024-05" db="EMBL/GenBank/DDBJ databases">
        <title>Draft genome sequence of Pseudomonas iranensis M7D1.</title>
        <authorList>
            <person name="Miller S.L."/>
            <person name="Nsubuga A."/>
            <person name="Lu N."/>
            <person name="King J."/>
            <person name="Shears P."/>
            <person name="Lawson P.A."/>
        </authorList>
    </citation>
    <scope>NUCLEOTIDE SEQUENCE</scope>
    <source>
        <strain evidence="10">M7D1</strain>
    </source>
</reference>
<comment type="similarity">
    <text evidence="2 9">Belongs to the outer membrane factor (OMF) (TC 1.B.17) family.</text>
</comment>
<dbReference type="PANTHER" id="PTHR30203">
    <property type="entry name" value="OUTER MEMBRANE CATION EFFLUX PROTEIN"/>
    <property type="match status" value="1"/>
</dbReference>
<evidence type="ECO:0000313" key="10">
    <source>
        <dbReference type="EMBL" id="XBL94295.1"/>
    </source>
</evidence>
<protein>
    <submittedName>
        <fullName evidence="10">Efflux transporter outer membrane subunit</fullName>
    </submittedName>
</protein>
<evidence type="ECO:0000256" key="8">
    <source>
        <dbReference type="ARBA" id="ARBA00023288"/>
    </source>
</evidence>
<dbReference type="Pfam" id="PF02321">
    <property type="entry name" value="OEP"/>
    <property type="match status" value="2"/>
</dbReference>
<dbReference type="SUPFAM" id="SSF56954">
    <property type="entry name" value="Outer membrane efflux proteins (OEP)"/>
    <property type="match status" value="1"/>
</dbReference>
<keyword evidence="4 9" id="KW-0812">Transmembrane</keyword>
<dbReference type="Gene3D" id="2.20.200.10">
    <property type="entry name" value="Outer membrane efflux proteins (OEP)"/>
    <property type="match status" value="1"/>
</dbReference>
<dbReference type="InterPro" id="IPR003423">
    <property type="entry name" value="OMP_efflux"/>
</dbReference>
<evidence type="ECO:0000256" key="9">
    <source>
        <dbReference type="RuleBase" id="RU362097"/>
    </source>
</evidence>
<keyword evidence="5 9" id="KW-0472">Membrane</keyword>
<keyword evidence="6 9" id="KW-0564">Palmitate</keyword>
<evidence type="ECO:0000256" key="2">
    <source>
        <dbReference type="ARBA" id="ARBA00007613"/>
    </source>
</evidence>
<keyword evidence="3 9" id="KW-1134">Transmembrane beta strand</keyword>
<sequence length="461" mass="50922">MTRINFNIAWALLLPLCLGGCGTLLHSDYRQPEVQTPAFWFGDIAHERSLVTKARWWEIFSDQCLSTLIDDALARNNDLAVAGLRVRQATLQAGLTGTDIAPDLDVGAGADWSRGLHRGNSSQRRFSTSSSVRYEIDLWGRLASARDAAQWALLATDFDRRASSLSLVGNTARLYWRIGLFNELASSARESIHYAEQTLHLVQAQHRVGAATGLEEAQAEQVMATQRAVLSDYLQQLEVARNALAIIFNQAPEHRFSELEKLPSSPLPDVPAGLPAELIARRPDLQAAEWRLRQALSNYDATRASFYPTFSLTGNLTTGASQQLRQVLSNPVGLLGVGISLPFVQWNVRKYTVGLSEVDYQVAVIEFRQGLYSALAEVEDALSAQVQLAEQGRRREQALAAATQAEGLAEIRYRSGQTGIKEWLDLQESRRAAQISLAQNRFERLQAQMTLHLALGGGFAP</sequence>
<comment type="subcellular location">
    <subcellularLocation>
        <location evidence="1 9">Cell outer membrane</location>
        <topology evidence="1 9">Lipid-anchor</topology>
    </subcellularLocation>
</comment>
<evidence type="ECO:0000256" key="5">
    <source>
        <dbReference type="ARBA" id="ARBA00023136"/>
    </source>
</evidence>
<keyword evidence="7" id="KW-0998">Cell outer membrane</keyword>
<evidence type="ECO:0000256" key="1">
    <source>
        <dbReference type="ARBA" id="ARBA00004459"/>
    </source>
</evidence>
<dbReference type="PANTHER" id="PTHR30203:SF32">
    <property type="entry name" value="CATION EFFLUX SYSTEM PROTEIN CUSC"/>
    <property type="match status" value="1"/>
</dbReference>
<dbReference type="EMBL" id="CP157354">
    <property type="protein sequence ID" value="XBL94295.1"/>
    <property type="molecule type" value="Genomic_DNA"/>
</dbReference>
<organism evidence="10">
    <name type="scientific">Pseudomonas iranensis</name>
    <dbReference type="NCBI Taxonomy" id="2745503"/>
    <lineage>
        <taxon>Bacteria</taxon>
        <taxon>Pseudomonadati</taxon>
        <taxon>Pseudomonadota</taxon>
        <taxon>Gammaproteobacteria</taxon>
        <taxon>Pseudomonadales</taxon>
        <taxon>Pseudomonadaceae</taxon>
        <taxon>Pseudomonas</taxon>
    </lineage>
</organism>
<evidence type="ECO:0000256" key="3">
    <source>
        <dbReference type="ARBA" id="ARBA00022452"/>
    </source>
</evidence>
<gene>
    <name evidence="10" type="ORF">ABHN08_16560</name>
</gene>
<keyword evidence="8 9" id="KW-0449">Lipoprotein</keyword>
<dbReference type="Gene3D" id="1.20.1600.10">
    <property type="entry name" value="Outer membrane efflux proteins (OEP)"/>
    <property type="match status" value="1"/>
</dbReference>
<evidence type="ECO:0000256" key="7">
    <source>
        <dbReference type="ARBA" id="ARBA00023237"/>
    </source>
</evidence>
<proteinExistence type="inferred from homology"/>